<proteinExistence type="predicted"/>
<reference evidence="3" key="1">
    <citation type="submission" date="2017-09" db="EMBL/GenBank/DDBJ databases">
        <title>Depth-based differentiation of microbial function through sediment-hosted aquifers and enrichment of novel symbionts in the deep terrestrial subsurface.</title>
        <authorList>
            <person name="Probst A.J."/>
            <person name="Ladd B."/>
            <person name="Jarett J.K."/>
            <person name="Geller-Mcgrath D.E."/>
            <person name="Sieber C.M.K."/>
            <person name="Emerson J.B."/>
            <person name="Anantharaman K."/>
            <person name="Thomas B.C."/>
            <person name="Malmstrom R."/>
            <person name="Stieglmeier M."/>
            <person name="Klingl A."/>
            <person name="Woyke T."/>
            <person name="Ryan C.M."/>
            <person name="Banfield J.F."/>
        </authorList>
    </citation>
    <scope>NUCLEOTIDE SEQUENCE [LARGE SCALE GENOMIC DNA]</scope>
</reference>
<comment type="caution">
    <text evidence="2">The sequence shown here is derived from an EMBL/GenBank/DDBJ whole genome shotgun (WGS) entry which is preliminary data.</text>
</comment>
<dbReference type="AlphaFoldDB" id="A0A2H0UJ22"/>
<dbReference type="Proteomes" id="UP000230706">
    <property type="component" value="Unassembled WGS sequence"/>
</dbReference>
<dbReference type="EMBL" id="PFBF01000024">
    <property type="protein sequence ID" value="PIR86399.1"/>
    <property type="molecule type" value="Genomic_DNA"/>
</dbReference>
<evidence type="ECO:0000313" key="3">
    <source>
        <dbReference type="Proteomes" id="UP000230706"/>
    </source>
</evidence>
<evidence type="ECO:0000313" key="2">
    <source>
        <dbReference type="EMBL" id="PIR86399.1"/>
    </source>
</evidence>
<gene>
    <name evidence="2" type="ORF">COU13_01150</name>
</gene>
<protein>
    <submittedName>
        <fullName evidence="2">Uncharacterized protein</fullName>
    </submittedName>
</protein>
<feature type="compositionally biased region" description="Gly residues" evidence="1">
    <location>
        <begin position="63"/>
        <end position="72"/>
    </location>
</feature>
<organism evidence="2 3">
    <name type="scientific">Candidatus Kaiserbacteria bacterium CG10_big_fil_rev_8_21_14_0_10_43_70</name>
    <dbReference type="NCBI Taxonomy" id="1974605"/>
    <lineage>
        <taxon>Bacteria</taxon>
        <taxon>Candidatus Kaiseribacteriota</taxon>
    </lineage>
</organism>
<evidence type="ECO:0000256" key="1">
    <source>
        <dbReference type="SAM" id="MobiDB-lite"/>
    </source>
</evidence>
<sequence length="81" mass="7500">MGDNDETDPTNGGGGSSQCSDGIDNDGDGLIDLNDPGCGGGASDNSEADPSSGEGNNNPPPSSGGGGSGLGGTILGLYGAV</sequence>
<feature type="region of interest" description="Disordered" evidence="1">
    <location>
        <begin position="1"/>
        <end position="72"/>
    </location>
</feature>
<name>A0A2H0UJ22_9BACT</name>
<feature type="non-terminal residue" evidence="2">
    <location>
        <position position="81"/>
    </location>
</feature>
<accession>A0A2H0UJ22</accession>